<dbReference type="InterPro" id="IPR001034">
    <property type="entry name" value="DeoR_HTH"/>
</dbReference>
<dbReference type="Pfam" id="PF13280">
    <property type="entry name" value="WYL"/>
    <property type="match status" value="1"/>
</dbReference>
<protein>
    <submittedName>
        <fullName evidence="4">DNA-binding transcriptional regulator</fullName>
    </submittedName>
</protein>
<dbReference type="PROSITE" id="PS51000">
    <property type="entry name" value="HTH_DEOR_2"/>
    <property type="match status" value="1"/>
</dbReference>
<organism evidence="4 7">
    <name type="scientific">Hydrogenophaga crassostreae</name>
    <dbReference type="NCBI Taxonomy" id="1763535"/>
    <lineage>
        <taxon>Bacteria</taxon>
        <taxon>Pseudomonadati</taxon>
        <taxon>Pseudomonadota</taxon>
        <taxon>Betaproteobacteria</taxon>
        <taxon>Burkholderiales</taxon>
        <taxon>Comamonadaceae</taxon>
        <taxon>Hydrogenophaga</taxon>
    </lineage>
</organism>
<evidence type="ECO:0000256" key="1">
    <source>
        <dbReference type="ARBA" id="ARBA00023015"/>
    </source>
</evidence>
<dbReference type="OrthoDB" id="9807255at2"/>
<dbReference type="Proteomes" id="UP000185657">
    <property type="component" value="Unassembled WGS sequence"/>
</dbReference>
<dbReference type="GO" id="GO:0003700">
    <property type="term" value="F:DNA-binding transcription factor activity"/>
    <property type="evidence" value="ECO:0007669"/>
    <property type="project" value="InterPro"/>
</dbReference>
<dbReference type="RefSeq" id="WP_066095028.1">
    <property type="nucleotide sequence ID" value="NZ_CP017476.1"/>
</dbReference>
<dbReference type="InterPro" id="IPR013196">
    <property type="entry name" value="HTH_11"/>
</dbReference>
<dbReference type="PANTHER" id="PTHR34580">
    <property type="match status" value="1"/>
</dbReference>
<dbReference type="EMBL" id="CP017476">
    <property type="protein sequence ID" value="AOW11667.1"/>
    <property type="molecule type" value="Genomic_DNA"/>
</dbReference>
<dbReference type="InterPro" id="IPR051534">
    <property type="entry name" value="CBASS_pafABC_assoc_protein"/>
</dbReference>
<dbReference type="AlphaFoldDB" id="A0A167GQH0"/>
<sequence length="240" mass="26968">MRRADRLFSIVQLIRGRRLSTAAWLAERLEVSPRTVYRDVADLQHQGVPIEGEAGVGYRLGRGFDLPPLMFTLDEARALAMATQMASQWLDPALALAASDAMSRVMSVLPASMRAEIEHMPIVAPGSGLEPAVARQLQTLREATQKREVLQIDYEDLRNQHTTRAVWPLGCFYWGTVWTLAAWCENRSDFRSFRVDRIRSIAPADRRFGARAGRTLADMLRQVSAREGGKRHTKAEPPIS</sequence>
<dbReference type="Gene3D" id="1.10.10.10">
    <property type="entry name" value="Winged helix-like DNA-binding domain superfamily/Winged helix DNA-binding domain"/>
    <property type="match status" value="1"/>
</dbReference>
<reference evidence="4 7" key="2">
    <citation type="submission" date="2016-10" db="EMBL/GenBank/DDBJ databases">
        <title>Hydorgenophaga sp. LPB0072 isolated from gastropod.</title>
        <authorList>
            <person name="Kim E."/>
            <person name="Yi H."/>
        </authorList>
    </citation>
    <scope>NUCLEOTIDE SEQUENCE [LARGE SCALE GENOMIC DNA]</scope>
    <source>
        <strain evidence="4 7">LPB0072</strain>
    </source>
</reference>
<evidence type="ECO:0000313" key="7">
    <source>
        <dbReference type="Proteomes" id="UP000185680"/>
    </source>
</evidence>
<dbReference type="Pfam" id="PF08279">
    <property type="entry name" value="HTH_11"/>
    <property type="match status" value="1"/>
</dbReference>
<reference evidence="5 6" key="1">
    <citation type="submission" date="2016-02" db="EMBL/GenBank/DDBJ databases">
        <title>Draft genome sequence of Hydrogenophaga sp. LPB0072.</title>
        <authorList>
            <person name="Shin S.-K."/>
            <person name="Yi H."/>
        </authorList>
    </citation>
    <scope>NUCLEOTIDE SEQUENCE [LARGE SCALE GENOMIC DNA]</scope>
    <source>
        <strain evidence="5 6">LPB0072</strain>
    </source>
</reference>
<evidence type="ECO:0000313" key="5">
    <source>
        <dbReference type="EMBL" id="OAD39760.1"/>
    </source>
</evidence>
<accession>A0A167GQH0</accession>
<evidence type="ECO:0000259" key="3">
    <source>
        <dbReference type="PROSITE" id="PS51000"/>
    </source>
</evidence>
<gene>
    <name evidence="4" type="ORF">LPB072_01140</name>
    <name evidence="5" type="ORF">LPB72_19405</name>
</gene>
<dbReference type="InterPro" id="IPR036390">
    <property type="entry name" value="WH_DNA-bd_sf"/>
</dbReference>
<dbReference type="PROSITE" id="PS52050">
    <property type="entry name" value="WYL"/>
    <property type="match status" value="1"/>
</dbReference>
<feature type="domain" description="HTH deoR-type" evidence="3">
    <location>
        <begin position="3"/>
        <end position="58"/>
    </location>
</feature>
<dbReference type="KEGG" id="hyl:LPB072_01140"/>
<name>A0A167GQH0_9BURK</name>
<dbReference type="PANTHER" id="PTHR34580:SF3">
    <property type="entry name" value="PROTEIN PAFB"/>
    <property type="match status" value="1"/>
</dbReference>
<dbReference type="InterPro" id="IPR026881">
    <property type="entry name" value="WYL_dom"/>
</dbReference>
<dbReference type="GO" id="GO:0003677">
    <property type="term" value="F:DNA binding"/>
    <property type="evidence" value="ECO:0007669"/>
    <property type="project" value="UniProtKB-KW"/>
</dbReference>
<keyword evidence="4" id="KW-0238">DNA-binding</keyword>
<proteinExistence type="predicted"/>
<keyword evidence="1" id="KW-0805">Transcription regulation</keyword>
<dbReference type="InterPro" id="IPR036388">
    <property type="entry name" value="WH-like_DNA-bd_sf"/>
</dbReference>
<dbReference type="Proteomes" id="UP000185680">
    <property type="component" value="Chromosome"/>
</dbReference>
<evidence type="ECO:0000313" key="4">
    <source>
        <dbReference type="EMBL" id="AOW11667.1"/>
    </source>
</evidence>
<keyword evidence="6" id="KW-1185">Reference proteome</keyword>
<dbReference type="SUPFAM" id="SSF46785">
    <property type="entry name" value="Winged helix' DNA-binding domain"/>
    <property type="match status" value="1"/>
</dbReference>
<dbReference type="STRING" id="1763535.LPB072_01140"/>
<keyword evidence="2" id="KW-0804">Transcription</keyword>
<evidence type="ECO:0000313" key="6">
    <source>
        <dbReference type="Proteomes" id="UP000185657"/>
    </source>
</evidence>
<evidence type="ECO:0000256" key="2">
    <source>
        <dbReference type="ARBA" id="ARBA00023163"/>
    </source>
</evidence>
<dbReference type="EMBL" id="LVWD01000037">
    <property type="protein sequence ID" value="OAD39760.1"/>
    <property type="molecule type" value="Genomic_DNA"/>
</dbReference>